<dbReference type="EMBL" id="LFYR01001977">
    <property type="protein sequence ID" value="KMZ58189.1"/>
    <property type="molecule type" value="Genomic_DNA"/>
</dbReference>
<evidence type="ECO:0000256" key="2">
    <source>
        <dbReference type="ARBA" id="ARBA00022670"/>
    </source>
</evidence>
<dbReference type="AlphaFoldDB" id="A0A0K9NN46"/>
<dbReference type="SUPFAM" id="SSF54001">
    <property type="entry name" value="Cysteine proteinases"/>
    <property type="match status" value="1"/>
</dbReference>
<evidence type="ECO:0000256" key="1">
    <source>
        <dbReference type="ARBA" id="ARBA00005234"/>
    </source>
</evidence>
<evidence type="ECO:0000259" key="5">
    <source>
        <dbReference type="Pfam" id="PF02902"/>
    </source>
</evidence>
<keyword evidence="7" id="KW-1185">Reference proteome</keyword>
<name>A0A0K9NN46_ZOSMR</name>
<organism evidence="6 7">
    <name type="scientific">Zostera marina</name>
    <name type="common">Eelgrass</name>
    <dbReference type="NCBI Taxonomy" id="29655"/>
    <lineage>
        <taxon>Eukaryota</taxon>
        <taxon>Viridiplantae</taxon>
        <taxon>Streptophyta</taxon>
        <taxon>Embryophyta</taxon>
        <taxon>Tracheophyta</taxon>
        <taxon>Spermatophyta</taxon>
        <taxon>Magnoliopsida</taxon>
        <taxon>Liliopsida</taxon>
        <taxon>Zosteraceae</taxon>
        <taxon>Zostera</taxon>
    </lineage>
</organism>
<feature type="non-terminal residue" evidence="6">
    <location>
        <position position="1"/>
    </location>
</feature>
<dbReference type="PANTHER" id="PTHR46915:SF6">
    <property type="entry name" value="CYSTEINE PROTEINASES SUPERFAMILY PROTEIN"/>
    <property type="match status" value="1"/>
</dbReference>
<comment type="similarity">
    <text evidence="1">Belongs to the peptidase C48 family.</text>
</comment>
<evidence type="ECO:0000313" key="7">
    <source>
        <dbReference type="Proteomes" id="UP000036987"/>
    </source>
</evidence>
<dbReference type="OrthoDB" id="732682at2759"/>
<keyword evidence="3" id="KW-0378">Hydrolase</keyword>
<sequence>FVCDIFKRKESPIDEKFIHKIPLRMPKVPQQTNGEECGIFVLYFIHLFMNNIPQSYSYSNTKNWFDSDDLDRFRKNVHAFFQRKT</sequence>
<reference evidence="7" key="1">
    <citation type="journal article" date="2016" name="Nature">
        <title>The genome of the seagrass Zostera marina reveals angiosperm adaptation to the sea.</title>
        <authorList>
            <person name="Olsen J.L."/>
            <person name="Rouze P."/>
            <person name="Verhelst B."/>
            <person name="Lin Y.-C."/>
            <person name="Bayer T."/>
            <person name="Collen J."/>
            <person name="Dattolo E."/>
            <person name="De Paoli E."/>
            <person name="Dittami S."/>
            <person name="Maumus F."/>
            <person name="Michel G."/>
            <person name="Kersting A."/>
            <person name="Lauritano C."/>
            <person name="Lohaus R."/>
            <person name="Toepel M."/>
            <person name="Tonon T."/>
            <person name="Vanneste K."/>
            <person name="Amirebrahimi M."/>
            <person name="Brakel J."/>
            <person name="Bostroem C."/>
            <person name="Chovatia M."/>
            <person name="Grimwood J."/>
            <person name="Jenkins J.W."/>
            <person name="Jueterbock A."/>
            <person name="Mraz A."/>
            <person name="Stam W.T."/>
            <person name="Tice H."/>
            <person name="Bornberg-Bauer E."/>
            <person name="Green P.J."/>
            <person name="Pearson G.A."/>
            <person name="Procaccini G."/>
            <person name="Duarte C.M."/>
            <person name="Schmutz J."/>
            <person name="Reusch T.B.H."/>
            <person name="Van de Peer Y."/>
        </authorList>
    </citation>
    <scope>NUCLEOTIDE SEQUENCE [LARGE SCALE GENOMIC DNA]</scope>
    <source>
        <strain evidence="7">cv. Finnish</strain>
    </source>
</reference>
<evidence type="ECO:0000313" key="6">
    <source>
        <dbReference type="EMBL" id="KMZ58189.1"/>
    </source>
</evidence>
<comment type="caution">
    <text evidence="6">The sequence shown here is derived from an EMBL/GenBank/DDBJ whole genome shotgun (WGS) entry which is preliminary data.</text>
</comment>
<dbReference type="GO" id="GO:0016926">
    <property type="term" value="P:protein desumoylation"/>
    <property type="evidence" value="ECO:0007669"/>
    <property type="project" value="UniProtKB-ARBA"/>
</dbReference>
<feature type="domain" description="Ubiquitin-like protease family profile" evidence="5">
    <location>
        <begin position="24"/>
        <end position="77"/>
    </location>
</feature>
<accession>A0A0K9NN46</accession>
<keyword evidence="2 6" id="KW-0645">Protease</keyword>
<dbReference type="InterPro" id="IPR038765">
    <property type="entry name" value="Papain-like_cys_pep_sf"/>
</dbReference>
<proteinExistence type="inferred from homology"/>
<dbReference type="PANTHER" id="PTHR46915">
    <property type="entry name" value="UBIQUITIN-LIKE PROTEASE 4-RELATED"/>
    <property type="match status" value="1"/>
</dbReference>
<evidence type="ECO:0000256" key="3">
    <source>
        <dbReference type="ARBA" id="ARBA00022801"/>
    </source>
</evidence>
<evidence type="ECO:0000256" key="4">
    <source>
        <dbReference type="ARBA" id="ARBA00022807"/>
    </source>
</evidence>
<dbReference type="GO" id="GO:0006508">
    <property type="term" value="P:proteolysis"/>
    <property type="evidence" value="ECO:0007669"/>
    <property type="project" value="UniProtKB-KW"/>
</dbReference>
<keyword evidence="4" id="KW-0788">Thiol protease</keyword>
<dbReference type="Pfam" id="PF02902">
    <property type="entry name" value="Peptidase_C48"/>
    <property type="match status" value="1"/>
</dbReference>
<dbReference type="Proteomes" id="UP000036987">
    <property type="component" value="Unassembled WGS sequence"/>
</dbReference>
<dbReference type="InterPro" id="IPR003653">
    <property type="entry name" value="Peptidase_C48_C"/>
</dbReference>
<dbReference type="GO" id="GO:0008234">
    <property type="term" value="F:cysteine-type peptidase activity"/>
    <property type="evidence" value="ECO:0007669"/>
    <property type="project" value="UniProtKB-KW"/>
</dbReference>
<protein>
    <submittedName>
        <fullName evidence="6">Sentrin-specific protease</fullName>
    </submittedName>
</protein>
<dbReference type="Gene3D" id="1.10.418.20">
    <property type="match status" value="1"/>
</dbReference>
<gene>
    <name evidence="6" type="ORF">ZOSMA_79G00310</name>
</gene>